<name>A0ABS0XS28_9SPHN</name>
<evidence type="ECO:0000256" key="1">
    <source>
        <dbReference type="ARBA" id="ARBA00009981"/>
    </source>
</evidence>
<comment type="function">
    <text evidence="2">Antitoxin component of a type II toxin-antitoxin (TA) system.</text>
</comment>
<evidence type="ECO:0000256" key="2">
    <source>
        <dbReference type="RuleBase" id="RU362080"/>
    </source>
</evidence>
<dbReference type="PANTHER" id="PTHR33713">
    <property type="entry name" value="ANTITOXIN YAFN-RELATED"/>
    <property type="match status" value="1"/>
</dbReference>
<dbReference type="Gene3D" id="6.10.250.330">
    <property type="match status" value="1"/>
</dbReference>
<dbReference type="Gene3D" id="3.40.1620.10">
    <property type="entry name" value="YefM-like domain"/>
    <property type="match status" value="1"/>
</dbReference>
<dbReference type="PANTHER" id="PTHR33713:SF6">
    <property type="entry name" value="ANTITOXIN YEFM"/>
    <property type="match status" value="1"/>
</dbReference>
<dbReference type="EMBL" id="JAELXS010000007">
    <property type="protein sequence ID" value="MBJ6122857.1"/>
    <property type="molecule type" value="Genomic_DNA"/>
</dbReference>
<evidence type="ECO:0000313" key="4">
    <source>
        <dbReference type="Proteomes" id="UP000640426"/>
    </source>
</evidence>
<evidence type="ECO:0000313" key="3">
    <source>
        <dbReference type="EMBL" id="MBJ6122857.1"/>
    </source>
</evidence>
<gene>
    <name evidence="3" type="ORF">JAO74_13750</name>
</gene>
<comment type="caution">
    <text evidence="3">The sequence shown here is derived from an EMBL/GenBank/DDBJ whole genome shotgun (WGS) entry which is preliminary data.</text>
</comment>
<sequence length="84" mass="9205">MQTVTYSEARENLKAVIDKVASDRAPVMITRQRGENVVLISASEWAGMEETLHLMASPANAKHLMEGIARLDAGEGKERALIEP</sequence>
<dbReference type="InterPro" id="IPR051405">
    <property type="entry name" value="phD/YefM_antitoxin"/>
</dbReference>
<proteinExistence type="inferred from homology"/>
<protein>
    <recommendedName>
        <fullName evidence="2">Antitoxin</fullName>
    </recommendedName>
</protein>
<dbReference type="InterPro" id="IPR036165">
    <property type="entry name" value="YefM-like_sf"/>
</dbReference>
<reference evidence="4" key="1">
    <citation type="submission" date="2020-12" db="EMBL/GenBank/DDBJ databases">
        <title>Hymenobacter sp.</title>
        <authorList>
            <person name="Kim M.K."/>
        </authorList>
    </citation>
    <scope>NUCLEOTIDE SEQUENCE [LARGE SCALE GENOMIC DNA]</scope>
    <source>
        <strain evidence="4">BT553</strain>
    </source>
</reference>
<dbReference type="InterPro" id="IPR006442">
    <property type="entry name" value="Antitoxin_Phd/YefM"/>
</dbReference>
<dbReference type="Pfam" id="PF02604">
    <property type="entry name" value="PhdYeFM_antitox"/>
    <property type="match status" value="1"/>
</dbReference>
<keyword evidence="4" id="KW-1185">Reference proteome</keyword>
<dbReference type="SUPFAM" id="SSF143120">
    <property type="entry name" value="YefM-like"/>
    <property type="match status" value="1"/>
</dbReference>
<dbReference type="Proteomes" id="UP000640426">
    <property type="component" value="Unassembled WGS sequence"/>
</dbReference>
<comment type="similarity">
    <text evidence="1 2">Belongs to the phD/YefM antitoxin family.</text>
</comment>
<dbReference type="NCBIfam" id="TIGR01552">
    <property type="entry name" value="phd_fam"/>
    <property type="match status" value="1"/>
</dbReference>
<accession>A0ABS0XS28</accession>
<organism evidence="3 4">
    <name type="scientific">Sphingomonas mollis</name>
    <dbReference type="NCBI Taxonomy" id="2795726"/>
    <lineage>
        <taxon>Bacteria</taxon>
        <taxon>Pseudomonadati</taxon>
        <taxon>Pseudomonadota</taxon>
        <taxon>Alphaproteobacteria</taxon>
        <taxon>Sphingomonadales</taxon>
        <taxon>Sphingomonadaceae</taxon>
        <taxon>Sphingomonas</taxon>
    </lineage>
</organism>